<evidence type="ECO:0000313" key="2">
    <source>
        <dbReference type="Proteomes" id="UP000183561"/>
    </source>
</evidence>
<gene>
    <name evidence="1" type="ORF">SAMN04490239_0523</name>
</gene>
<organism evidence="1 2">
    <name type="scientific">Rhodococcus koreensis</name>
    <dbReference type="NCBI Taxonomy" id="99653"/>
    <lineage>
        <taxon>Bacteria</taxon>
        <taxon>Bacillati</taxon>
        <taxon>Actinomycetota</taxon>
        <taxon>Actinomycetes</taxon>
        <taxon>Mycobacteriales</taxon>
        <taxon>Nocardiaceae</taxon>
        <taxon>Rhodococcus</taxon>
    </lineage>
</organism>
<dbReference type="AlphaFoldDB" id="A0A1H4IGC2"/>
<evidence type="ECO:0000313" key="1">
    <source>
        <dbReference type="EMBL" id="SEB32302.1"/>
    </source>
</evidence>
<reference evidence="2" key="1">
    <citation type="submission" date="2016-10" db="EMBL/GenBank/DDBJ databases">
        <authorList>
            <person name="Varghese N."/>
            <person name="Submissions S."/>
        </authorList>
    </citation>
    <scope>NUCLEOTIDE SEQUENCE [LARGE SCALE GENOMIC DNA]</scope>
    <source>
        <strain evidence="2">DSM 44498</strain>
    </source>
</reference>
<protein>
    <submittedName>
        <fullName evidence="1">Uncharacterized protein</fullName>
    </submittedName>
</protein>
<accession>A0A1H4IGC2</accession>
<dbReference type="RefSeq" id="WP_072950605.1">
    <property type="nucleotide sequence ID" value="NZ_FNSV01000003.1"/>
</dbReference>
<keyword evidence="2" id="KW-1185">Reference proteome</keyword>
<dbReference type="Proteomes" id="UP000183561">
    <property type="component" value="Unassembled WGS sequence"/>
</dbReference>
<dbReference type="EMBL" id="FNSV01000003">
    <property type="protein sequence ID" value="SEB32302.1"/>
    <property type="molecule type" value="Genomic_DNA"/>
</dbReference>
<dbReference type="OrthoDB" id="487569at2"/>
<proteinExistence type="predicted"/>
<name>A0A1H4IGC2_9NOCA</name>
<sequence length="120" mass="13702">MSRKGGAVSRPIKRAEWQIVFATRDAEKGWTDLLATARDATVDAWDTLTREPTVETRRLYQLKGDYAYGTYNGQNYARYQYKVTDGGRIWFFVDPAQKGAKIAGRVLLERCEPGHPKETE</sequence>